<dbReference type="AlphaFoldDB" id="B9WF73"/>
<name>B9WF73_CANDC</name>
<feature type="transmembrane region" description="Helical" evidence="5">
    <location>
        <begin position="33"/>
        <end position="50"/>
    </location>
</feature>
<feature type="domain" description="Calcineurin-like phosphoesterase" evidence="6">
    <location>
        <begin position="78"/>
        <end position="306"/>
    </location>
</feature>
<keyword evidence="8" id="KW-0132">Cell division</keyword>
<evidence type="ECO:0000313" key="8">
    <source>
        <dbReference type="EMBL" id="CAX42529.1"/>
    </source>
</evidence>
<dbReference type="GO" id="GO:0006506">
    <property type="term" value="P:GPI anchor biosynthetic process"/>
    <property type="evidence" value="ECO:0007669"/>
    <property type="project" value="InterPro"/>
</dbReference>
<dbReference type="CGD" id="CAL0000167394">
    <property type="gene designation" value="Cd36_46660"/>
</dbReference>
<dbReference type="RefSeq" id="XP_002420305.1">
    <property type="nucleotide sequence ID" value="XM_002420260.1"/>
</dbReference>
<evidence type="ECO:0000256" key="2">
    <source>
        <dbReference type="ARBA" id="ARBA00022692"/>
    </source>
</evidence>
<dbReference type="eggNOG" id="KOG3662">
    <property type="taxonomic scope" value="Eukaryota"/>
</dbReference>
<dbReference type="SUPFAM" id="SSF56300">
    <property type="entry name" value="Metallo-dependent phosphatases"/>
    <property type="match status" value="1"/>
</dbReference>
<keyword evidence="9" id="KW-1185">Reference proteome</keyword>
<dbReference type="InterPro" id="IPR004843">
    <property type="entry name" value="Calcineurin-like_PHP"/>
</dbReference>
<keyword evidence="8" id="KW-0131">Cell cycle</keyword>
<accession>B9WF73</accession>
<evidence type="ECO:0000256" key="1">
    <source>
        <dbReference type="ARBA" id="ARBA00004141"/>
    </source>
</evidence>
<evidence type="ECO:0000313" key="7">
    <source>
        <dbReference type="CGD" id="CAL0000167394"/>
    </source>
</evidence>
<dbReference type="Pfam" id="PF00149">
    <property type="entry name" value="Metallophos"/>
    <property type="match status" value="1"/>
</dbReference>
<keyword evidence="2 5" id="KW-0812">Transmembrane</keyword>
<dbReference type="VEuPathDB" id="FungiDB:CD36_46660"/>
<dbReference type="PANTHER" id="PTHR13315">
    <property type="entry name" value="METALLO PHOSPHOESTERASE RELATED"/>
    <property type="match status" value="1"/>
</dbReference>
<evidence type="ECO:0000313" key="9">
    <source>
        <dbReference type="Proteomes" id="UP000002605"/>
    </source>
</evidence>
<dbReference type="Proteomes" id="UP000002605">
    <property type="component" value="Chromosome 4"/>
</dbReference>
<dbReference type="InterPro" id="IPR033308">
    <property type="entry name" value="PGAP5/Cdc1/Ted1"/>
</dbReference>
<dbReference type="GO" id="GO:0016787">
    <property type="term" value="F:hydrolase activity"/>
    <property type="evidence" value="ECO:0007669"/>
    <property type="project" value="InterPro"/>
</dbReference>
<dbReference type="GO" id="GO:0016020">
    <property type="term" value="C:membrane"/>
    <property type="evidence" value="ECO:0007669"/>
    <property type="project" value="UniProtKB-SubCell"/>
</dbReference>
<dbReference type="OrthoDB" id="5977743at2759"/>
<evidence type="ECO:0000256" key="4">
    <source>
        <dbReference type="ARBA" id="ARBA00023136"/>
    </source>
</evidence>
<dbReference type="InterPro" id="IPR029052">
    <property type="entry name" value="Metallo-depent_PP-like"/>
</dbReference>
<dbReference type="Gene3D" id="3.60.21.10">
    <property type="match status" value="1"/>
</dbReference>
<sequence length="403" mass="47773">MNTLRRRGIPKPIPHIFEDVEFKRSTRTKPPNWKLFGLVVICWVLLIHYFERTIPQKALMACKWNNWEPWQTPSSAHRIVLIADPQIVDDYSYPKQFKIINYFTKKMADNYLHRNYEMIHSLLAPDTTIFLGDLFDGGRYWDDKQWIDEYKRFSRIFPKKINRRDIRSIPGNHDIGFQTIHHKVLKRFAEYYGELNDYIELGNHTFVLLDSISLSHPDHLIKKEPDEFLNNLNNHINTNFPRILLTHVPLYRFPNIQKCGPQREKNKPFPLQRGDQYQTVIEYEISRRILNTIKPALIFAGDDHDYCDITQEYDGGIAREITVKSAAMTGGIKHPAVQLLSLNTNENSKHTYTTEMCYMPNAYYGLYTYLAFLLLTSVFIDRSIWWLNIIWPLFILNVYYMTI</sequence>
<dbReference type="GO" id="GO:0005783">
    <property type="term" value="C:endoplasmic reticulum"/>
    <property type="evidence" value="ECO:0007669"/>
    <property type="project" value="TreeGrafter"/>
</dbReference>
<feature type="transmembrane region" description="Helical" evidence="5">
    <location>
        <begin position="385"/>
        <end position="402"/>
    </location>
</feature>
<keyword evidence="4 5" id="KW-0472">Membrane</keyword>
<dbReference type="GeneID" id="8047812"/>
<protein>
    <submittedName>
        <fullName evidence="8">Cell division control protein CDC1 orthologue, putative</fullName>
    </submittedName>
</protein>
<evidence type="ECO:0000259" key="6">
    <source>
        <dbReference type="Pfam" id="PF00149"/>
    </source>
</evidence>
<reference evidence="8 9" key="1">
    <citation type="journal article" date="2009" name="Genome Res.">
        <title>Comparative genomics of the fungal pathogens Candida dubliniensis and Candida albicans.</title>
        <authorList>
            <person name="Jackson A.P."/>
            <person name="Gamble J.A."/>
            <person name="Yeomans T."/>
            <person name="Moran G.P."/>
            <person name="Saunders D."/>
            <person name="Harris D."/>
            <person name="Aslett M."/>
            <person name="Barrell J.F."/>
            <person name="Butler G."/>
            <person name="Citiulo F."/>
            <person name="Coleman D.C."/>
            <person name="de Groot P.W.J."/>
            <person name="Goodwin T.J."/>
            <person name="Quail M.A."/>
            <person name="McQuillan J."/>
            <person name="Munro C.A."/>
            <person name="Pain A."/>
            <person name="Poulter R.T."/>
            <person name="Rajandream M.A."/>
            <person name="Renauld H."/>
            <person name="Spiering M.J."/>
            <person name="Tivey A."/>
            <person name="Gow N.A.R."/>
            <person name="Barrell B."/>
            <person name="Sullivan D.J."/>
            <person name="Berriman M."/>
        </authorList>
    </citation>
    <scope>NUCLEOTIDE SEQUENCE [LARGE SCALE GENOMIC DNA]</scope>
    <source>
        <strain evidence="9">CD36 / ATCC MYA-646 / CBS 7987 / NCPF 3949 / NRRL Y-17841</strain>
    </source>
</reference>
<dbReference type="PANTHER" id="PTHR13315:SF4">
    <property type="entry name" value="METALLOPHOSPHOESTERASE, ISOFORM E"/>
    <property type="match status" value="1"/>
</dbReference>
<feature type="transmembrane region" description="Helical" evidence="5">
    <location>
        <begin position="362"/>
        <end position="380"/>
    </location>
</feature>
<evidence type="ECO:0000256" key="5">
    <source>
        <dbReference type="SAM" id="Phobius"/>
    </source>
</evidence>
<gene>
    <name evidence="7" type="ordered locus">Cd36_46660</name>
    <name evidence="8" type="ORF">CD36_46660</name>
</gene>
<dbReference type="FunFam" id="3.60.21.10:FF:000093">
    <property type="entry name" value="Cell division cycle-related protein"/>
    <property type="match status" value="1"/>
</dbReference>
<dbReference type="HOGENOM" id="CLU_011607_0_0_1"/>
<dbReference type="EMBL" id="FM992691">
    <property type="protein sequence ID" value="CAX42529.1"/>
    <property type="molecule type" value="Genomic_DNA"/>
</dbReference>
<evidence type="ECO:0000256" key="3">
    <source>
        <dbReference type="ARBA" id="ARBA00022989"/>
    </source>
</evidence>
<comment type="subcellular location">
    <subcellularLocation>
        <location evidence="1">Membrane</location>
        <topology evidence="1">Multi-pass membrane protein</topology>
    </subcellularLocation>
</comment>
<dbReference type="KEGG" id="cdu:CD36_46660"/>
<organism evidence="8 9">
    <name type="scientific">Candida dubliniensis (strain CD36 / ATCC MYA-646 / CBS 7987 / NCPF 3949 / NRRL Y-17841)</name>
    <name type="common">Yeast</name>
    <dbReference type="NCBI Taxonomy" id="573826"/>
    <lineage>
        <taxon>Eukaryota</taxon>
        <taxon>Fungi</taxon>
        <taxon>Dikarya</taxon>
        <taxon>Ascomycota</taxon>
        <taxon>Saccharomycotina</taxon>
        <taxon>Pichiomycetes</taxon>
        <taxon>Debaryomycetaceae</taxon>
        <taxon>Candida/Lodderomyces clade</taxon>
        <taxon>Candida</taxon>
    </lineage>
</organism>
<dbReference type="GO" id="GO:0051301">
    <property type="term" value="P:cell division"/>
    <property type="evidence" value="ECO:0007669"/>
    <property type="project" value="UniProtKB-KW"/>
</dbReference>
<proteinExistence type="predicted"/>
<keyword evidence="3 5" id="KW-1133">Transmembrane helix</keyword>